<dbReference type="InterPro" id="IPR051321">
    <property type="entry name" value="PHA/PHB_synthase"/>
</dbReference>
<comment type="pathway">
    <text evidence="1">Biopolymer metabolism; poly-(R)-3-hydroxybutanoate biosynthesis.</text>
</comment>
<evidence type="ECO:0000313" key="8">
    <source>
        <dbReference type="EMBL" id="VFJ15357.1"/>
    </source>
</evidence>
<dbReference type="PANTHER" id="PTHR36837:SF2">
    <property type="entry name" value="POLY(3-HYDROXYALKANOATE) POLYMERASE SUBUNIT PHAC"/>
    <property type="match status" value="1"/>
</dbReference>
<dbReference type="KEGG" id="nfn:NFRAN_3039"/>
<dbReference type="GO" id="GO:0016746">
    <property type="term" value="F:acyltransferase activity"/>
    <property type="evidence" value="ECO:0007669"/>
    <property type="project" value="UniProtKB-KW"/>
</dbReference>
<evidence type="ECO:0000256" key="4">
    <source>
        <dbReference type="ARBA" id="ARBA00022752"/>
    </source>
</evidence>
<organism evidence="8 9">
    <name type="scientific">Candidatus Nitrosocosmicus franklandianus</name>
    <dbReference type="NCBI Taxonomy" id="1798806"/>
    <lineage>
        <taxon>Archaea</taxon>
        <taxon>Nitrososphaerota</taxon>
        <taxon>Nitrososphaeria</taxon>
        <taxon>Nitrososphaerales</taxon>
        <taxon>Nitrososphaeraceae</taxon>
        <taxon>Candidatus Nitrosocosmicus</taxon>
    </lineage>
</organism>
<dbReference type="Gene3D" id="3.40.50.1820">
    <property type="entry name" value="alpha/beta hydrolase"/>
    <property type="match status" value="1"/>
</dbReference>
<evidence type="ECO:0000256" key="3">
    <source>
        <dbReference type="ARBA" id="ARBA00022679"/>
    </source>
</evidence>
<dbReference type="UniPathway" id="UPA00917"/>
<evidence type="ECO:0000256" key="5">
    <source>
        <dbReference type="ARBA" id="ARBA00023315"/>
    </source>
</evidence>
<dbReference type="PANTHER" id="PTHR36837">
    <property type="entry name" value="POLY(3-HYDROXYALKANOATE) POLYMERASE SUBUNIT PHAC"/>
    <property type="match status" value="1"/>
</dbReference>
<keyword evidence="3 8" id="KW-0808">Transferase</keyword>
<feature type="domain" description="AB hydrolase-1" evidence="7">
    <location>
        <begin position="72"/>
        <end position="333"/>
    </location>
</feature>
<dbReference type="InterPro" id="IPR010125">
    <property type="entry name" value="PHA_synth_III_C"/>
</dbReference>
<dbReference type="Proteomes" id="UP000294299">
    <property type="component" value="Chromosome NFRAN"/>
</dbReference>
<keyword evidence="4" id="KW-0583">PHB biosynthesis</keyword>
<evidence type="ECO:0000256" key="2">
    <source>
        <dbReference type="ARBA" id="ARBA00019065"/>
    </source>
</evidence>
<evidence type="ECO:0000256" key="6">
    <source>
        <dbReference type="ARBA" id="ARBA00033356"/>
    </source>
</evidence>
<evidence type="ECO:0000259" key="7">
    <source>
        <dbReference type="Pfam" id="PF00561"/>
    </source>
</evidence>
<name>A0A484IEV3_9ARCH</name>
<evidence type="ECO:0000313" key="9">
    <source>
        <dbReference type="Proteomes" id="UP000294299"/>
    </source>
</evidence>
<evidence type="ECO:0000256" key="1">
    <source>
        <dbReference type="ARBA" id="ARBA00004683"/>
    </source>
</evidence>
<dbReference type="InterPro" id="IPR000073">
    <property type="entry name" value="AB_hydrolase_1"/>
</dbReference>
<protein>
    <recommendedName>
        <fullName evidence="2">Poly(3-hydroxyalkanoate) polymerase subunit PhaC</fullName>
    </recommendedName>
    <alternativeName>
        <fullName evidence="6">PHB synthase subunit PhaC</fullName>
    </alternativeName>
</protein>
<dbReference type="GeneID" id="39422142"/>
<sequence length="358" mass="41729">MMNKTIFDYYFNECIKFINEPENFKKITEMKRLLSDIERVDTGTTEYEVIKETNLYRLLHYKSTKERAYKYPLLIVYALINKSYILDLQPNKSWVKNLLDQGINVYLLDWKSPGKFDKFTTIDDYVNLFIYECVELIKNIEHIDKVSLQGYCMGATMSLIYTTLHQKNVKNLITIAPVVDTEKDTTVIKNMAKHMDIDKVLSQYENFPYELLYSCYAALKPFKQGVSKYINLFQNLKDENFIQNFLRVEKWLYDTPPIAGETFRQWIKDIYQKNLFAKNKLVVGSSRINLSKIKVPLLNLVADQDHLVSPECSIPLNNLVSSTDTNLMRFSTGHVGLIASGYSQNVVLPKVGNWIKIH</sequence>
<dbReference type="NCBIfam" id="TIGR01836">
    <property type="entry name" value="PHA_synth_III_C"/>
    <property type="match status" value="1"/>
</dbReference>
<dbReference type="RefSeq" id="WP_134485312.1">
    <property type="nucleotide sequence ID" value="NZ_LR216287.1"/>
</dbReference>
<dbReference type="AlphaFoldDB" id="A0A484IEV3"/>
<reference evidence="8 9" key="1">
    <citation type="submission" date="2019-02" db="EMBL/GenBank/DDBJ databases">
        <authorList>
            <person name="Lehtovirta-Morley E L."/>
        </authorList>
    </citation>
    <scope>NUCLEOTIDE SEQUENCE [LARGE SCALE GENOMIC DNA]</scope>
    <source>
        <strain evidence="8">NFRAN1</strain>
    </source>
</reference>
<dbReference type="OrthoDB" id="202878at2157"/>
<dbReference type="InterPro" id="IPR029058">
    <property type="entry name" value="AB_hydrolase_fold"/>
</dbReference>
<proteinExistence type="predicted"/>
<dbReference type="SUPFAM" id="SSF53474">
    <property type="entry name" value="alpha/beta-Hydrolases"/>
    <property type="match status" value="1"/>
</dbReference>
<keyword evidence="5 8" id="KW-0012">Acyltransferase</keyword>
<keyword evidence="9" id="KW-1185">Reference proteome</keyword>
<gene>
    <name evidence="8" type="primary">phbC</name>
    <name evidence="8" type="ORF">NFRAN_3039</name>
</gene>
<dbReference type="GO" id="GO:0042619">
    <property type="term" value="P:poly-hydroxybutyrate biosynthetic process"/>
    <property type="evidence" value="ECO:0007669"/>
    <property type="project" value="UniProtKB-KW"/>
</dbReference>
<accession>A0A484IEV3</accession>
<dbReference type="EMBL" id="LR216287">
    <property type="protein sequence ID" value="VFJ15357.1"/>
    <property type="molecule type" value="Genomic_DNA"/>
</dbReference>
<dbReference type="Pfam" id="PF00561">
    <property type="entry name" value="Abhydrolase_1"/>
    <property type="match status" value="1"/>
</dbReference>